<evidence type="ECO:0000313" key="3">
    <source>
        <dbReference type="EMBL" id="CAD8070730.1"/>
    </source>
</evidence>
<dbReference type="GO" id="GO:0003860">
    <property type="term" value="F:3-hydroxyisobutyryl-CoA hydrolase activity"/>
    <property type="evidence" value="ECO:0007669"/>
    <property type="project" value="InterPro"/>
</dbReference>
<accession>A0A8S1LRJ5</accession>
<evidence type="ECO:0000259" key="2">
    <source>
        <dbReference type="Pfam" id="PF16113"/>
    </source>
</evidence>
<proteinExistence type="predicted"/>
<dbReference type="CDD" id="cd06558">
    <property type="entry name" value="crotonase-like"/>
    <property type="match status" value="1"/>
</dbReference>
<dbReference type="GO" id="GO:0006574">
    <property type="term" value="P:L-valine catabolic process"/>
    <property type="evidence" value="ECO:0007669"/>
    <property type="project" value="TreeGrafter"/>
</dbReference>
<dbReference type="InterPro" id="IPR032259">
    <property type="entry name" value="HIBYL-CoA-H"/>
</dbReference>
<protein>
    <recommendedName>
        <fullName evidence="2">Enoyl-CoA hydratase/isomerase domain-containing protein</fullName>
    </recommendedName>
</protein>
<dbReference type="AlphaFoldDB" id="A0A8S1LRJ5"/>
<dbReference type="PROSITE" id="PS00166">
    <property type="entry name" value="ENOYL_COA_HYDRATASE"/>
    <property type="match status" value="1"/>
</dbReference>
<name>A0A8S1LRJ5_9CILI</name>
<comment type="caution">
    <text evidence="3">The sequence shown here is derived from an EMBL/GenBank/DDBJ whole genome shotgun (WGS) entry which is preliminary data.</text>
</comment>
<reference evidence="3" key="1">
    <citation type="submission" date="2021-01" db="EMBL/GenBank/DDBJ databases">
        <authorList>
            <consortium name="Genoscope - CEA"/>
            <person name="William W."/>
        </authorList>
    </citation>
    <scope>NUCLEOTIDE SEQUENCE</scope>
</reference>
<sequence>MRLRIISAMFSSSSSQVLTSRVGSALNIKLNRPSQLNALNLPMIAELNQILDNSNSATCIILSGEGGKAFCAGGDIKTLYFAKTQPSEQNPPSALKQFFFDEYKLDYRLATLKPVLVALMDGIVMGGGVGMSIHAPVRIATEKSVFAMPEAKLGLFTDVGGGYFLSRLQHRLGYYLGLSGFRLKGADLVHAGLADFYVQSSELQNLISKIGTIQSQNLNDVQNIVKQFQPNQLPDFTIKQQLSNIEPGYSGETLEQIFNNLQNHQNQKFGQDNLKILKEQCPLSLRIIFEQIKRGQKLDLRENLKMDYRIVRRIMQGSDFFEGVKQVLVDKNHVPTWSFKDALSIPQSEVDKYFAILQNEEELDI</sequence>
<dbReference type="NCBIfam" id="NF004127">
    <property type="entry name" value="PRK05617.1"/>
    <property type="match status" value="1"/>
</dbReference>
<dbReference type="InterPro" id="IPR018376">
    <property type="entry name" value="Enoyl-CoA_hyd/isom_CS"/>
</dbReference>
<evidence type="ECO:0000256" key="1">
    <source>
        <dbReference type="ARBA" id="ARBA00022801"/>
    </source>
</evidence>
<evidence type="ECO:0000313" key="4">
    <source>
        <dbReference type="Proteomes" id="UP000692954"/>
    </source>
</evidence>
<gene>
    <name evidence="3" type="ORF">PSON_ATCC_30995.1.T0270141</name>
</gene>
<dbReference type="OrthoDB" id="1737613at2759"/>
<dbReference type="PANTHER" id="PTHR43176">
    <property type="entry name" value="3-HYDROXYISOBUTYRYL-COA HYDROLASE-RELATED"/>
    <property type="match status" value="1"/>
</dbReference>
<dbReference type="InterPro" id="IPR045004">
    <property type="entry name" value="ECH_dom"/>
</dbReference>
<feature type="domain" description="Enoyl-CoA hydratase/isomerase" evidence="2">
    <location>
        <begin position="28"/>
        <end position="354"/>
    </location>
</feature>
<dbReference type="PANTHER" id="PTHR43176:SF3">
    <property type="entry name" value="3-HYDROXYISOBUTYRYL-COA HYDROLASE, MITOCHONDRIAL"/>
    <property type="match status" value="1"/>
</dbReference>
<keyword evidence="1" id="KW-0378">Hydrolase</keyword>
<dbReference type="EMBL" id="CAJJDN010000027">
    <property type="protein sequence ID" value="CAD8070730.1"/>
    <property type="molecule type" value="Genomic_DNA"/>
</dbReference>
<dbReference type="Pfam" id="PF16113">
    <property type="entry name" value="ECH_2"/>
    <property type="match status" value="1"/>
</dbReference>
<dbReference type="Proteomes" id="UP000692954">
    <property type="component" value="Unassembled WGS sequence"/>
</dbReference>
<keyword evidence="4" id="KW-1185">Reference proteome</keyword>
<organism evidence="3 4">
    <name type="scientific">Paramecium sonneborni</name>
    <dbReference type="NCBI Taxonomy" id="65129"/>
    <lineage>
        <taxon>Eukaryota</taxon>
        <taxon>Sar</taxon>
        <taxon>Alveolata</taxon>
        <taxon>Ciliophora</taxon>
        <taxon>Intramacronucleata</taxon>
        <taxon>Oligohymenophorea</taxon>
        <taxon>Peniculida</taxon>
        <taxon>Parameciidae</taxon>
        <taxon>Paramecium</taxon>
    </lineage>
</organism>